<dbReference type="SMART" id="SM00355">
    <property type="entry name" value="ZnF_C2H2"/>
    <property type="match status" value="2"/>
</dbReference>
<feature type="compositionally biased region" description="Low complexity" evidence="6">
    <location>
        <begin position="128"/>
        <end position="146"/>
    </location>
</feature>
<gene>
    <name evidence="8" type="ORF">B0T19DRAFT_15617</name>
</gene>
<dbReference type="InterPro" id="IPR036236">
    <property type="entry name" value="Znf_C2H2_sf"/>
</dbReference>
<feature type="compositionally biased region" description="Low complexity" evidence="6">
    <location>
        <begin position="290"/>
        <end position="306"/>
    </location>
</feature>
<reference evidence="8" key="1">
    <citation type="journal article" date="2023" name="Mol. Phylogenet. Evol.">
        <title>Genome-scale phylogeny and comparative genomics of the fungal order Sordariales.</title>
        <authorList>
            <person name="Hensen N."/>
            <person name="Bonometti L."/>
            <person name="Westerberg I."/>
            <person name="Brannstrom I.O."/>
            <person name="Guillou S."/>
            <person name="Cros-Aarteil S."/>
            <person name="Calhoun S."/>
            <person name="Haridas S."/>
            <person name="Kuo A."/>
            <person name="Mondo S."/>
            <person name="Pangilinan J."/>
            <person name="Riley R."/>
            <person name="LaButti K."/>
            <person name="Andreopoulos B."/>
            <person name="Lipzen A."/>
            <person name="Chen C."/>
            <person name="Yan M."/>
            <person name="Daum C."/>
            <person name="Ng V."/>
            <person name="Clum A."/>
            <person name="Steindorff A."/>
            <person name="Ohm R.A."/>
            <person name="Martin F."/>
            <person name="Silar P."/>
            <person name="Natvig D.O."/>
            <person name="Lalanne C."/>
            <person name="Gautier V."/>
            <person name="Ament-Velasquez S.L."/>
            <person name="Kruys A."/>
            <person name="Hutchinson M.I."/>
            <person name="Powell A.J."/>
            <person name="Barry K."/>
            <person name="Miller A.N."/>
            <person name="Grigoriev I.V."/>
            <person name="Debuchy R."/>
            <person name="Gladieux P."/>
            <person name="Hiltunen Thoren M."/>
            <person name="Johannesson H."/>
        </authorList>
    </citation>
    <scope>NUCLEOTIDE SEQUENCE</scope>
    <source>
        <strain evidence="8">SMH4131-1</strain>
    </source>
</reference>
<feature type="compositionally biased region" description="Low complexity" evidence="6">
    <location>
        <begin position="184"/>
        <end position="199"/>
    </location>
</feature>
<dbReference type="InterPro" id="IPR050331">
    <property type="entry name" value="Zinc_finger"/>
</dbReference>
<keyword evidence="1" id="KW-0479">Metal-binding</keyword>
<evidence type="ECO:0000256" key="6">
    <source>
        <dbReference type="SAM" id="MobiDB-lite"/>
    </source>
</evidence>
<dbReference type="GO" id="GO:0010468">
    <property type="term" value="P:regulation of gene expression"/>
    <property type="evidence" value="ECO:0007669"/>
    <property type="project" value="TreeGrafter"/>
</dbReference>
<evidence type="ECO:0000256" key="5">
    <source>
        <dbReference type="PROSITE-ProRule" id="PRU00042"/>
    </source>
</evidence>
<accession>A0AAE0MKP9</accession>
<feature type="compositionally biased region" description="Polar residues" evidence="6">
    <location>
        <begin position="167"/>
        <end position="183"/>
    </location>
</feature>
<evidence type="ECO:0000256" key="3">
    <source>
        <dbReference type="ARBA" id="ARBA00022771"/>
    </source>
</evidence>
<keyword evidence="9" id="KW-1185">Reference proteome</keyword>
<proteinExistence type="predicted"/>
<protein>
    <recommendedName>
        <fullName evidence="7">C2H2-type domain-containing protein</fullName>
    </recommendedName>
</protein>
<feature type="compositionally biased region" description="Basic and acidic residues" evidence="6">
    <location>
        <begin position="474"/>
        <end position="485"/>
    </location>
</feature>
<evidence type="ECO:0000313" key="9">
    <source>
        <dbReference type="Proteomes" id="UP001286456"/>
    </source>
</evidence>
<keyword evidence="4" id="KW-0862">Zinc</keyword>
<dbReference type="Pfam" id="PF00096">
    <property type="entry name" value="zf-C2H2"/>
    <property type="match status" value="2"/>
</dbReference>
<dbReference type="AlphaFoldDB" id="A0AAE0MKP9"/>
<feature type="region of interest" description="Disordered" evidence="6">
    <location>
        <begin position="1"/>
        <end position="357"/>
    </location>
</feature>
<dbReference type="FunFam" id="3.30.160.60:FF:000100">
    <property type="entry name" value="Zinc finger 45-like"/>
    <property type="match status" value="1"/>
</dbReference>
<feature type="domain" description="C2H2-type" evidence="7">
    <location>
        <begin position="450"/>
        <end position="478"/>
    </location>
</feature>
<dbReference type="GO" id="GO:0008270">
    <property type="term" value="F:zinc ion binding"/>
    <property type="evidence" value="ECO:0007669"/>
    <property type="project" value="UniProtKB-KW"/>
</dbReference>
<feature type="domain" description="C2H2-type" evidence="7">
    <location>
        <begin position="422"/>
        <end position="449"/>
    </location>
</feature>
<evidence type="ECO:0000313" key="8">
    <source>
        <dbReference type="EMBL" id="KAK3335690.1"/>
    </source>
</evidence>
<dbReference type="FunFam" id="3.30.160.60:FF:000624">
    <property type="entry name" value="zinc finger protein 697"/>
    <property type="match status" value="1"/>
</dbReference>
<dbReference type="GO" id="GO:0005634">
    <property type="term" value="C:nucleus"/>
    <property type="evidence" value="ECO:0007669"/>
    <property type="project" value="TreeGrafter"/>
</dbReference>
<feature type="compositionally biased region" description="Low complexity" evidence="6">
    <location>
        <begin position="314"/>
        <end position="327"/>
    </location>
</feature>
<evidence type="ECO:0000259" key="7">
    <source>
        <dbReference type="PROSITE" id="PS50157"/>
    </source>
</evidence>
<feature type="region of interest" description="Disordered" evidence="6">
    <location>
        <begin position="470"/>
        <end position="517"/>
    </location>
</feature>
<keyword evidence="2" id="KW-0677">Repeat</keyword>
<feature type="compositionally biased region" description="Low complexity" evidence="6">
    <location>
        <begin position="156"/>
        <end position="166"/>
    </location>
</feature>
<dbReference type="PROSITE" id="PS50157">
    <property type="entry name" value="ZINC_FINGER_C2H2_2"/>
    <property type="match status" value="2"/>
</dbReference>
<dbReference type="PANTHER" id="PTHR16515:SF58">
    <property type="entry name" value="ZINC FINGER PROTEIN 22"/>
    <property type="match status" value="1"/>
</dbReference>
<name>A0AAE0MKP9_9PEZI</name>
<sequence length="517" mass="54259">MMEASSFAARRPGAPVLPAFQLPSPSDIPSTRYHPSASILIKSPNNSSVGSRVPSAVVRTTGPAPATAAAAPTYTMSSQQPPNPDPLTPTPSPNTTTASPQSTTTPNITTNGINNLTPSSGTAVDRLSPSSGVNSSSSQSSQPGGQAMYYPNPVPGSWQSGSSQQSAYTYTNPNSTSASSSLMQSPYSQRSSYSAASPSMPHFAGRSASSATNSDGLPAPPSYQGSSMTSSQSQGTSQQPGLAQPMLSSQNQPGSQPPTPGQGQGQSSTGGPPPALQESGGYRGSHTANSYYPPSSTPQQPSFPSFQGPPPHHSPTAPSPTTSGGPSRALGSLSSGMAPPMPYGGRTHHMPPIGSYSHPYGQMPGPVLSNMHHPGTPMTMVGSMGLQPYGHHGHLPHPPHYLYAHHHPPHGLTGPHQGDRPFKCDQCPQSFNRNHDLKRHKRIHLAVKPFPCTHCEKSFSRKDALKRHRLVKGCGDKRRETREGTRSPPNPVSPQPDRSDVLSDDNDSSSPRNSKKD</sequence>
<dbReference type="SUPFAM" id="SSF57667">
    <property type="entry name" value="beta-beta-alpha zinc fingers"/>
    <property type="match status" value="1"/>
</dbReference>
<dbReference type="InterPro" id="IPR013087">
    <property type="entry name" value="Znf_C2H2_type"/>
</dbReference>
<evidence type="ECO:0000256" key="1">
    <source>
        <dbReference type="ARBA" id="ARBA00022723"/>
    </source>
</evidence>
<dbReference type="EMBL" id="JAUEPO010000001">
    <property type="protein sequence ID" value="KAK3335690.1"/>
    <property type="molecule type" value="Genomic_DNA"/>
</dbReference>
<dbReference type="Proteomes" id="UP001286456">
    <property type="component" value="Unassembled WGS sequence"/>
</dbReference>
<feature type="compositionally biased region" description="Low complexity" evidence="6">
    <location>
        <begin position="93"/>
        <end position="118"/>
    </location>
</feature>
<evidence type="ECO:0000256" key="4">
    <source>
        <dbReference type="ARBA" id="ARBA00022833"/>
    </source>
</evidence>
<feature type="compositionally biased region" description="Pro residues" evidence="6">
    <location>
        <begin position="81"/>
        <end position="92"/>
    </location>
</feature>
<reference evidence="8" key="2">
    <citation type="submission" date="2023-06" db="EMBL/GenBank/DDBJ databases">
        <authorList>
            <consortium name="Lawrence Berkeley National Laboratory"/>
            <person name="Haridas S."/>
            <person name="Hensen N."/>
            <person name="Bonometti L."/>
            <person name="Westerberg I."/>
            <person name="Brannstrom I.O."/>
            <person name="Guillou S."/>
            <person name="Cros-Aarteil S."/>
            <person name="Calhoun S."/>
            <person name="Kuo A."/>
            <person name="Mondo S."/>
            <person name="Pangilinan J."/>
            <person name="Riley R."/>
            <person name="Labutti K."/>
            <person name="Andreopoulos B."/>
            <person name="Lipzen A."/>
            <person name="Chen C."/>
            <person name="Yanf M."/>
            <person name="Daum C."/>
            <person name="Ng V."/>
            <person name="Clum A."/>
            <person name="Steindorff A."/>
            <person name="Ohm R."/>
            <person name="Martin F."/>
            <person name="Silar P."/>
            <person name="Natvig D."/>
            <person name="Lalanne C."/>
            <person name="Gautier V."/>
            <person name="Ament-Velasquez S.L."/>
            <person name="Kruys A."/>
            <person name="Hutchinson M.I."/>
            <person name="Powell A.J."/>
            <person name="Barry K."/>
            <person name="Miller A.N."/>
            <person name="Grigoriev I.V."/>
            <person name="Debuchy R."/>
            <person name="Gladieux P."/>
            <person name="Thoren M.H."/>
            <person name="Johannesson H."/>
        </authorList>
    </citation>
    <scope>NUCLEOTIDE SEQUENCE</scope>
    <source>
        <strain evidence="8">SMH4131-1</strain>
    </source>
</reference>
<keyword evidence="3 5" id="KW-0863">Zinc-finger</keyword>
<feature type="compositionally biased region" description="Low complexity" evidence="6">
    <location>
        <begin position="508"/>
        <end position="517"/>
    </location>
</feature>
<dbReference type="PROSITE" id="PS00028">
    <property type="entry name" value="ZINC_FINGER_C2H2_1"/>
    <property type="match status" value="1"/>
</dbReference>
<feature type="compositionally biased region" description="Low complexity" evidence="6">
    <location>
        <begin position="60"/>
        <end position="75"/>
    </location>
</feature>
<feature type="compositionally biased region" description="Low complexity" evidence="6">
    <location>
        <begin position="222"/>
        <end position="241"/>
    </location>
</feature>
<comment type="caution">
    <text evidence="8">The sequence shown here is derived from an EMBL/GenBank/DDBJ whole genome shotgun (WGS) entry which is preliminary data.</text>
</comment>
<dbReference type="Gene3D" id="3.30.160.60">
    <property type="entry name" value="Classic Zinc Finger"/>
    <property type="match status" value="2"/>
</dbReference>
<evidence type="ECO:0000256" key="2">
    <source>
        <dbReference type="ARBA" id="ARBA00022737"/>
    </source>
</evidence>
<organism evidence="8 9">
    <name type="scientific">Cercophora scortea</name>
    <dbReference type="NCBI Taxonomy" id="314031"/>
    <lineage>
        <taxon>Eukaryota</taxon>
        <taxon>Fungi</taxon>
        <taxon>Dikarya</taxon>
        <taxon>Ascomycota</taxon>
        <taxon>Pezizomycotina</taxon>
        <taxon>Sordariomycetes</taxon>
        <taxon>Sordariomycetidae</taxon>
        <taxon>Sordariales</taxon>
        <taxon>Lasiosphaeriaceae</taxon>
        <taxon>Cercophora</taxon>
    </lineage>
</organism>
<dbReference type="PANTHER" id="PTHR16515">
    <property type="entry name" value="PR DOMAIN ZINC FINGER PROTEIN"/>
    <property type="match status" value="1"/>
</dbReference>